<dbReference type="InterPro" id="IPR008969">
    <property type="entry name" value="CarboxyPept-like_regulatory"/>
</dbReference>
<dbReference type="Gene3D" id="2.130.10.10">
    <property type="entry name" value="YVTN repeat-like/Quinoprotein amine dehydrogenase"/>
    <property type="match status" value="1"/>
</dbReference>
<protein>
    <submittedName>
        <fullName evidence="4">Uncharacterized protein</fullName>
    </submittedName>
</protein>
<dbReference type="RefSeq" id="WP_099148483.1">
    <property type="nucleotide sequence ID" value="NZ_PDUD01000002.1"/>
</dbReference>
<evidence type="ECO:0000259" key="2">
    <source>
        <dbReference type="Pfam" id="PF18962"/>
    </source>
</evidence>
<feature type="domain" description="Pyrrolo-quinoline quinone repeat" evidence="1">
    <location>
        <begin position="195"/>
        <end position="370"/>
    </location>
</feature>
<dbReference type="Pfam" id="PF24595">
    <property type="entry name" value="DUF7619"/>
    <property type="match status" value="1"/>
</dbReference>
<dbReference type="InterPro" id="IPR011047">
    <property type="entry name" value="Quinoprotein_ADH-like_sf"/>
</dbReference>
<evidence type="ECO:0000313" key="5">
    <source>
        <dbReference type="Proteomes" id="UP000223913"/>
    </source>
</evidence>
<dbReference type="PANTHER" id="PTHR42754">
    <property type="entry name" value="ENDOGLUCANASE"/>
    <property type="match status" value="1"/>
</dbReference>
<dbReference type="Pfam" id="PF18962">
    <property type="entry name" value="Por_Secre_tail"/>
    <property type="match status" value="1"/>
</dbReference>
<keyword evidence="5" id="KW-1185">Reference proteome</keyword>
<feature type="domain" description="Secretion system C-terminal sorting" evidence="2">
    <location>
        <begin position="925"/>
        <end position="994"/>
    </location>
</feature>
<evidence type="ECO:0000259" key="1">
    <source>
        <dbReference type="Pfam" id="PF13360"/>
    </source>
</evidence>
<dbReference type="InterPro" id="IPR026444">
    <property type="entry name" value="Secre_tail"/>
</dbReference>
<accession>A0A2D0NIG2</accession>
<evidence type="ECO:0000313" key="4">
    <source>
        <dbReference type="EMBL" id="PHN08281.1"/>
    </source>
</evidence>
<dbReference type="InterPro" id="IPR002372">
    <property type="entry name" value="PQQ_rpt_dom"/>
</dbReference>
<dbReference type="InterPro" id="IPR015943">
    <property type="entry name" value="WD40/YVTN_repeat-like_dom_sf"/>
</dbReference>
<dbReference type="AlphaFoldDB" id="A0A2D0NIG2"/>
<name>A0A2D0NIG2_FLAN2</name>
<comment type="caution">
    <text evidence="4">The sequence shown here is derived from an EMBL/GenBank/DDBJ whole genome shotgun (WGS) entry which is preliminary data.</text>
</comment>
<dbReference type="Pfam" id="PF13360">
    <property type="entry name" value="PQQ_2"/>
    <property type="match status" value="1"/>
</dbReference>
<sequence>MSNEASDLNNKQMFQSNAKYATHLKGFGQKCAMLLSLLICSTFAFGQGWELRVGGPKEDQARVVIPTIDQGNLVVGFSESYGDDNDIDILAVRTDVDGTIIWQEIYDESFTEQPRGVIELEDGSFVIAGLIKESFSAPVNMYLLKVHKTGRKIWSKSYPANINQSALDIVPAHEGGFVLVGETENKATGASDILVLKVDEDGEEEWRNVFGNSEAEDFGKCIVAVSDGYIVGANVSENTGIYKNVALYKLDLNGDFVWSKFYGTNGTSEEINDLLLTKDEKIVFVGSAGDFNRALMAKCDLNGDTLWYRELNPEPYDDLLNEVVELPDGSLVAAGFTFPNPAYSKVLLIKLDTEGNTVWERQIGDEERINIGEDLALAPDGSFVIAGYSSGSADVFPVINDVVLTKVDASGRYPSNHLSGQVNHLLDGCGGVDAVPLPEWLIEVEGEEVTYYGTTDEDGYYNINVDPGSYKVTLLKPNEHWGVCNPVAFYAEFRELYDTTVTNFSAYSAEDCPFMEVDVTVPYITNGLVACENATYTVNYCNRGPVAAADAYIEVKLDEELQFVDADIIPSAIDPVENLWTFQLGDVASMECGSFKIKVSRDCEGYVNGQAVVVQANIFPNELCVEPDPNWDRSTIQVAASCEQDSVIFIARNIGDEPMEVPSEYIVVEDVVIFSQGPIDPLGVGEERILEKFKGTGSTYRMIARQSEGNPGNSLPTVAIEGCAAEGIQQSIGYYNNLPENDRDPQVDIDVQEVISPEETTLLKGHPEGYKDYILDQETDIEYTVVFNNIWTDTINRVVIRDTISPHLDINSVEPGASSHPYDFEIYNHGIVKITLSEIQLQPVGSAEDAPSSGFVKFRISQKPNNPLGTEITNSAAVYFDYQAPVITNEISYTVGCTNYLQDGCLEIVNFVSEKFPGVEINVAPNPFFNKATIDIEGITFDEVDLVVYDLMGRLVRTEKHRANKFEVYRNNLPAGMYTFQILTRGQTLATGKLIAR</sequence>
<feature type="domain" description="DUF7619" evidence="3">
    <location>
        <begin position="769"/>
        <end position="892"/>
    </location>
</feature>
<dbReference type="Proteomes" id="UP000223913">
    <property type="component" value="Unassembled WGS sequence"/>
</dbReference>
<dbReference type="PANTHER" id="PTHR42754:SF1">
    <property type="entry name" value="LIPOPROTEIN"/>
    <property type="match status" value="1"/>
</dbReference>
<dbReference type="EMBL" id="PDUD01000002">
    <property type="protein sequence ID" value="PHN08281.1"/>
    <property type="molecule type" value="Genomic_DNA"/>
</dbReference>
<dbReference type="NCBIfam" id="TIGR04183">
    <property type="entry name" value="Por_Secre_tail"/>
    <property type="match status" value="1"/>
</dbReference>
<proteinExistence type="predicted"/>
<dbReference type="InterPro" id="IPR055353">
    <property type="entry name" value="DUF7619"/>
</dbReference>
<reference evidence="4 5" key="1">
    <citation type="submission" date="2017-10" db="EMBL/GenBank/DDBJ databases">
        <title>The draft genome sequence of Lewinella nigricans NBRC 102662.</title>
        <authorList>
            <person name="Wang K."/>
        </authorList>
    </citation>
    <scope>NUCLEOTIDE SEQUENCE [LARGE SCALE GENOMIC DNA]</scope>
    <source>
        <strain evidence="4 5">NBRC 102662</strain>
    </source>
</reference>
<dbReference type="SUPFAM" id="SSF49464">
    <property type="entry name" value="Carboxypeptidase regulatory domain-like"/>
    <property type="match status" value="1"/>
</dbReference>
<dbReference type="OrthoDB" id="9811934at2"/>
<gene>
    <name evidence="4" type="ORF">CRP01_02875</name>
</gene>
<dbReference type="SUPFAM" id="SSF50998">
    <property type="entry name" value="Quinoprotein alcohol dehydrogenase-like"/>
    <property type="match status" value="1"/>
</dbReference>
<evidence type="ECO:0000259" key="3">
    <source>
        <dbReference type="Pfam" id="PF24595"/>
    </source>
</evidence>
<organism evidence="4 5">
    <name type="scientific">Flavilitoribacter nigricans (strain ATCC 23147 / DSM 23189 / NBRC 102662 / NCIMB 1420 / SS-2)</name>
    <name type="common">Lewinella nigricans</name>
    <dbReference type="NCBI Taxonomy" id="1122177"/>
    <lineage>
        <taxon>Bacteria</taxon>
        <taxon>Pseudomonadati</taxon>
        <taxon>Bacteroidota</taxon>
        <taxon>Saprospiria</taxon>
        <taxon>Saprospirales</taxon>
        <taxon>Lewinellaceae</taxon>
        <taxon>Flavilitoribacter</taxon>
    </lineage>
</organism>